<protein>
    <recommendedName>
        <fullName evidence="8">Methyl-accepting transducer domain-containing protein</fullName>
    </recommendedName>
</protein>
<dbReference type="RefSeq" id="WP_147713742.1">
    <property type="nucleotide sequence ID" value="NZ_VKAD01000001.1"/>
</dbReference>
<keyword evidence="4 7" id="KW-0472">Membrane</keyword>
<sequence length="701" mass="76765">MTSQFGALRMAVQARRQMTWLTVSALLMLVLTSLVLLFTYVQSRYDSAQRDAVAALRQLAPQLQHTTMQAARGQSNAFSELVTIEAEFERHRVQLLKSPMPSYLSALDHYFIDIDSALLNQTWLATTEAVRPVLENKSALLLLANADNAVLSNREPLAKLYTELVELLAADSPTPRSLMVARQVWLLDKMQGLLDNLTDTRGDVTQIVTELEQSLAFYRQVFQALQTTDARLNIAPIAPGPALNTLLEIDQLDDSIELSLQSLLDNRLGLITAEQALNRLKQQTMRLHEQVFSLPEQARSLTLYGVHIGFVWAFVLVALTIVLVLIMVVLTQRYAHRSLRNAEQTNQQHQSDILQLLDELAVLAEGDLTAQMSLTGGFTGTIAEAINVCVDQIRHRINAIQEAAIESTVAATEVQTMTQHLAEASRRQAEEIGAVATAVKHDALSAEQLQHSAQDTVAAAKLSMNAITQGFGAVQEAIADIDQLLPQIEDSAMRAKRLVQTISKIGEIVTDMNELTEQTNILAVNASIQSSVAGNAGRGFSAIAEQVQRLAERSSETTKQIGTLVKSIQNDTEETANAISQTTEAAERGVYLVKDTGAIFDEIERVSASLVELTQNIAQATVQQASSAGHVSTTMDVIQEIATQTSIGTKTTAESAVKVLRRSKKLHQTIDRLKLVSNSPQTNAETMMISELNDTKSEVKS</sequence>
<dbReference type="SMART" id="SM00283">
    <property type="entry name" value="MA"/>
    <property type="match status" value="1"/>
</dbReference>
<dbReference type="GO" id="GO:0016020">
    <property type="term" value="C:membrane"/>
    <property type="evidence" value="ECO:0007669"/>
    <property type="project" value="UniProtKB-SubCell"/>
</dbReference>
<evidence type="ECO:0000256" key="5">
    <source>
        <dbReference type="ARBA" id="ARBA00023224"/>
    </source>
</evidence>
<keyword evidence="2 7" id="KW-0812">Transmembrane</keyword>
<dbReference type="OrthoDB" id="9177152at2"/>
<organism evidence="9 10">
    <name type="scientific">Reinekea thalattae</name>
    <dbReference type="NCBI Taxonomy" id="2593301"/>
    <lineage>
        <taxon>Bacteria</taxon>
        <taxon>Pseudomonadati</taxon>
        <taxon>Pseudomonadota</taxon>
        <taxon>Gammaproteobacteria</taxon>
        <taxon>Oceanospirillales</taxon>
        <taxon>Saccharospirillaceae</taxon>
        <taxon>Reinekea</taxon>
    </lineage>
</organism>
<comment type="caution">
    <text evidence="9">The sequence shown here is derived from an EMBL/GenBank/DDBJ whole genome shotgun (WGS) entry which is preliminary data.</text>
</comment>
<feature type="transmembrane region" description="Helical" evidence="7">
    <location>
        <begin position="20"/>
        <end position="41"/>
    </location>
</feature>
<keyword evidence="10" id="KW-1185">Reference proteome</keyword>
<reference evidence="9 10" key="1">
    <citation type="submission" date="2019-07" db="EMBL/GenBank/DDBJ databases">
        <title>Reinekea sp. strain SSH23 genome sequencing and assembly.</title>
        <authorList>
            <person name="Kim I."/>
        </authorList>
    </citation>
    <scope>NUCLEOTIDE SEQUENCE [LARGE SCALE GENOMIC DNA]</scope>
    <source>
        <strain evidence="9 10">SSH23</strain>
    </source>
</reference>
<dbReference type="Proteomes" id="UP000321764">
    <property type="component" value="Unassembled WGS sequence"/>
</dbReference>
<evidence type="ECO:0000256" key="1">
    <source>
        <dbReference type="ARBA" id="ARBA00004141"/>
    </source>
</evidence>
<dbReference type="Pfam" id="PF00015">
    <property type="entry name" value="MCPsignal"/>
    <property type="match status" value="1"/>
</dbReference>
<evidence type="ECO:0000313" key="10">
    <source>
        <dbReference type="Proteomes" id="UP000321764"/>
    </source>
</evidence>
<evidence type="ECO:0000256" key="7">
    <source>
        <dbReference type="SAM" id="Phobius"/>
    </source>
</evidence>
<feature type="domain" description="Methyl-accepting transducer" evidence="8">
    <location>
        <begin position="403"/>
        <end position="639"/>
    </location>
</feature>
<evidence type="ECO:0000313" key="9">
    <source>
        <dbReference type="EMBL" id="TXR54344.1"/>
    </source>
</evidence>
<proteinExistence type="predicted"/>
<evidence type="ECO:0000259" key="8">
    <source>
        <dbReference type="PROSITE" id="PS50111"/>
    </source>
</evidence>
<dbReference type="AlphaFoldDB" id="A0A5C8ZA96"/>
<keyword evidence="5 6" id="KW-0807">Transducer</keyword>
<dbReference type="GO" id="GO:0007165">
    <property type="term" value="P:signal transduction"/>
    <property type="evidence" value="ECO:0007669"/>
    <property type="project" value="UniProtKB-KW"/>
</dbReference>
<evidence type="ECO:0000256" key="4">
    <source>
        <dbReference type="ARBA" id="ARBA00023136"/>
    </source>
</evidence>
<gene>
    <name evidence="9" type="ORF">FME95_07355</name>
</gene>
<dbReference type="SUPFAM" id="SSF58104">
    <property type="entry name" value="Methyl-accepting chemotaxis protein (MCP) signaling domain"/>
    <property type="match status" value="1"/>
</dbReference>
<dbReference type="GO" id="GO:0006935">
    <property type="term" value="P:chemotaxis"/>
    <property type="evidence" value="ECO:0007669"/>
    <property type="project" value="UniProtKB-ARBA"/>
</dbReference>
<dbReference type="Gene3D" id="1.10.287.950">
    <property type="entry name" value="Methyl-accepting chemotaxis protein"/>
    <property type="match status" value="1"/>
</dbReference>
<evidence type="ECO:0000256" key="6">
    <source>
        <dbReference type="PROSITE-ProRule" id="PRU00284"/>
    </source>
</evidence>
<dbReference type="EMBL" id="VKAD01000001">
    <property type="protein sequence ID" value="TXR54344.1"/>
    <property type="molecule type" value="Genomic_DNA"/>
</dbReference>
<feature type="transmembrane region" description="Helical" evidence="7">
    <location>
        <begin position="304"/>
        <end position="330"/>
    </location>
</feature>
<evidence type="ECO:0000256" key="3">
    <source>
        <dbReference type="ARBA" id="ARBA00022989"/>
    </source>
</evidence>
<dbReference type="InterPro" id="IPR004089">
    <property type="entry name" value="MCPsignal_dom"/>
</dbReference>
<comment type="subcellular location">
    <subcellularLocation>
        <location evidence="1">Membrane</location>
        <topology evidence="1">Multi-pass membrane protein</topology>
    </subcellularLocation>
</comment>
<accession>A0A5C8ZA96</accession>
<evidence type="ECO:0000256" key="2">
    <source>
        <dbReference type="ARBA" id="ARBA00022692"/>
    </source>
</evidence>
<dbReference type="PROSITE" id="PS50111">
    <property type="entry name" value="CHEMOTAXIS_TRANSDUC_2"/>
    <property type="match status" value="1"/>
</dbReference>
<keyword evidence="3 7" id="KW-1133">Transmembrane helix</keyword>
<name>A0A5C8ZA96_9GAMM</name>
<dbReference type="PANTHER" id="PTHR32089">
    <property type="entry name" value="METHYL-ACCEPTING CHEMOTAXIS PROTEIN MCPB"/>
    <property type="match status" value="1"/>
</dbReference>
<dbReference type="PANTHER" id="PTHR32089:SF119">
    <property type="entry name" value="METHYL-ACCEPTING CHEMOTAXIS PROTEIN CTPL"/>
    <property type="match status" value="1"/>
</dbReference>